<feature type="region of interest" description="Disordered" evidence="11">
    <location>
        <begin position="501"/>
        <end position="526"/>
    </location>
</feature>
<dbReference type="Gene3D" id="3.30.560.10">
    <property type="entry name" value="Glucose Oxidase, domain 3"/>
    <property type="match status" value="1"/>
</dbReference>
<organism evidence="15 16">
    <name type="scientific">Paramarasmius palmivorus</name>
    <dbReference type="NCBI Taxonomy" id="297713"/>
    <lineage>
        <taxon>Eukaryota</taxon>
        <taxon>Fungi</taxon>
        <taxon>Dikarya</taxon>
        <taxon>Basidiomycota</taxon>
        <taxon>Agaricomycotina</taxon>
        <taxon>Agaricomycetes</taxon>
        <taxon>Agaricomycetidae</taxon>
        <taxon>Agaricales</taxon>
        <taxon>Marasmiineae</taxon>
        <taxon>Marasmiaceae</taxon>
        <taxon>Paramarasmius</taxon>
    </lineage>
</organism>
<evidence type="ECO:0000256" key="7">
    <source>
        <dbReference type="ARBA" id="ARBA00023180"/>
    </source>
</evidence>
<evidence type="ECO:0000256" key="6">
    <source>
        <dbReference type="ARBA" id="ARBA00023002"/>
    </source>
</evidence>
<dbReference type="AlphaFoldDB" id="A0AAW0E7J8"/>
<feature type="compositionally biased region" description="Polar residues" evidence="11">
    <location>
        <begin position="160"/>
        <end position="177"/>
    </location>
</feature>
<dbReference type="InterPro" id="IPR000172">
    <property type="entry name" value="GMC_OxRdtase_N"/>
</dbReference>
<comment type="caution">
    <text evidence="15">The sequence shown here is derived from an EMBL/GenBank/DDBJ whole genome shotgun (WGS) entry which is preliminary data.</text>
</comment>
<evidence type="ECO:0000256" key="1">
    <source>
        <dbReference type="ARBA" id="ARBA00001974"/>
    </source>
</evidence>
<dbReference type="EMBL" id="JAYKXP010000003">
    <property type="protein sequence ID" value="KAK7060175.1"/>
    <property type="molecule type" value="Genomic_DNA"/>
</dbReference>
<dbReference type="Pfam" id="PF00732">
    <property type="entry name" value="GMC_oxred_N"/>
    <property type="match status" value="1"/>
</dbReference>
<evidence type="ECO:0000313" key="16">
    <source>
        <dbReference type="Proteomes" id="UP001383192"/>
    </source>
</evidence>
<feature type="domain" description="Glucose-methanol-choline oxidoreductase N-terminal" evidence="13">
    <location>
        <begin position="108"/>
        <end position="131"/>
    </location>
</feature>
<dbReference type="Pfam" id="PF05199">
    <property type="entry name" value="GMC_oxred_C"/>
    <property type="match status" value="1"/>
</dbReference>
<dbReference type="PANTHER" id="PTHR11552">
    <property type="entry name" value="GLUCOSE-METHANOL-CHOLINE GMC OXIDOREDUCTASE"/>
    <property type="match status" value="1"/>
</dbReference>
<feature type="signal peptide" evidence="12">
    <location>
        <begin position="1"/>
        <end position="16"/>
    </location>
</feature>
<protein>
    <recommendedName>
        <fullName evidence="13 14">Glucose-methanol-choline oxidoreductase N-terminal domain-containing protein</fullName>
    </recommendedName>
</protein>
<evidence type="ECO:0000256" key="8">
    <source>
        <dbReference type="PIRSR" id="PIRSR000137-1"/>
    </source>
</evidence>
<evidence type="ECO:0000256" key="3">
    <source>
        <dbReference type="ARBA" id="ARBA00022630"/>
    </source>
</evidence>
<dbReference type="GO" id="GO:0016614">
    <property type="term" value="F:oxidoreductase activity, acting on CH-OH group of donors"/>
    <property type="evidence" value="ECO:0007669"/>
    <property type="project" value="InterPro"/>
</dbReference>
<feature type="binding site" evidence="9">
    <location>
        <position position="268"/>
    </location>
    <ligand>
        <name>FAD</name>
        <dbReference type="ChEBI" id="CHEBI:57692"/>
    </ligand>
</feature>
<keyword evidence="6" id="KW-0560">Oxidoreductase</keyword>
<feature type="active site" description="Proton donor" evidence="8">
    <location>
        <position position="543"/>
    </location>
</feature>
<dbReference type="PIRSF" id="PIRSF000137">
    <property type="entry name" value="Alcohol_oxidase"/>
    <property type="match status" value="1"/>
</dbReference>
<feature type="domain" description="Glucose-methanol-choline oxidoreductase N-terminal" evidence="14">
    <location>
        <begin position="311"/>
        <end position="325"/>
    </location>
</feature>
<feature type="compositionally biased region" description="Polar residues" evidence="11">
    <location>
        <begin position="502"/>
        <end position="512"/>
    </location>
</feature>
<sequence length="606" mass="64853">MFRLLLGVTALACVSASPDLHKRAFGVTTDPSVANGQTFDFIVVGGGLTGTTVAARLAETYAYSVLLIEAGADDRGDSRVYDIYAYAQAFGTSMDWQWPTEHGTMVSGKTLGGSSSINGAHYTRGLAAQYDAWSTLLESSEASVGWNWDGMFNYMKKSETFSGPNGQQSEKGAQSNDAYHGFNGPVQVTFPDDMYGGPQQPAFINTITSLTGMTHCPDLNGGNPNCVSMTPFTMNWHAGDHRSSAPEAYLSPVESIRTTWVTLTRHQVTKINWANAGSIPLRASGIEFAPASGGGTRYTAFARREVILAAGAIMTPQLLQLSGIGDSSVLNPLGINTLIDLKTVGKNLQEQTMSALGASGNGFDPEGRGPSDCIAYPNIRQLFGNNAQNSINKINNNIANWASSQAGSGLSSSALQQIFQVQADLIINKNAPVAELFYNTGWPDMVSLNIWQLLPFSRGNVKITSTNPFQKPQIRINYFSVDWDMDVQIAASRLSRRVLTSPPLSSLSNGETTPGGAVPDGSDRGSDANWRNWINNNFSPVAHPVGTAAMMRRSLGGVVNAQLKVYDTANLRVVDASIMPLQVSAHLQATLYGVAEKAADLIKAAN</sequence>
<accession>A0AAW0E7J8</accession>
<comment type="cofactor">
    <cofactor evidence="1 9">
        <name>FAD</name>
        <dbReference type="ChEBI" id="CHEBI:57692"/>
    </cofactor>
</comment>
<dbReference type="PROSITE" id="PS00624">
    <property type="entry name" value="GMC_OXRED_2"/>
    <property type="match status" value="1"/>
</dbReference>
<dbReference type="Gene3D" id="4.10.450.10">
    <property type="entry name" value="Glucose Oxidase, domain 2"/>
    <property type="match status" value="1"/>
</dbReference>
<dbReference type="Proteomes" id="UP001383192">
    <property type="component" value="Unassembled WGS sequence"/>
</dbReference>
<dbReference type="PANTHER" id="PTHR11552:SF201">
    <property type="entry name" value="GLUCOSE-METHANOL-CHOLINE OXIDOREDUCTASE N-TERMINAL DOMAIN-CONTAINING PROTEIN"/>
    <property type="match status" value="1"/>
</dbReference>
<dbReference type="InterPro" id="IPR027424">
    <property type="entry name" value="Glucose_Oxidase_domain_2"/>
</dbReference>
<evidence type="ECO:0000313" key="15">
    <source>
        <dbReference type="EMBL" id="KAK7060175.1"/>
    </source>
</evidence>
<keyword evidence="5 9" id="KW-0274">FAD</keyword>
<keyword evidence="7" id="KW-0325">Glycoprotein</keyword>
<feature type="region of interest" description="Disordered" evidence="11">
    <location>
        <begin position="159"/>
        <end position="180"/>
    </location>
</feature>
<evidence type="ECO:0000256" key="5">
    <source>
        <dbReference type="ARBA" id="ARBA00022827"/>
    </source>
</evidence>
<dbReference type="GO" id="GO:0050660">
    <property type="term" value="F:flavin adenine dinucleotide binding"/>
    <property type="evidence" value="ECO:0007669"/>
    <property type="project" value="InterPro"/>
</dbReference>
<feature type="active site" description="Proton acceptor" evidence="8">
    <location>
        <position position="586"/>
    </location>
</feature>
<keyword evidence="4 12" id="KW-0732">Signal</keyword>
<dbReference type="PROSITE" id="PS00623">
    <property type="entry name" value="GMC_OXRED_1"/>
    <property type="match status" value="1"/>
</dbReference>
<dbReference type="InterPro" id="IPR036188">
    <property type="entry name" value="FAD/NAD-bd_sf"/>
</dbReference>
<dbReference type="SUPFAM" id="SSF54373">
    <property type="entry name" value="FAD-linked reductases, C-terminal domain"/>
    <property type="match status" value="1"/>
</dbReference>
<feature type="chain" id="PRO_5043485900" description="Glucose-methanol-choline oxidoreductase N-terminal domain-containing protein" evidence="12">
    <location>
        <begin position="17"/>
        <end position="606"/>
    </location>
</feature>
<gene>
    <name evidence="15" type="ORF">VNI00_000939</name>
</gene>
<evidence type="ECO:0000256" key="4">
    <source>
        <dbReference type="ARBA" id="ARBA00022729"/>
    </source>
</evidence>
<evidence type="ECO:0000256" key="11">
    <source>
        <dbReference type="SAM" id="MobiDB-lite"/>
    </source>
</evidence>
<comment type="similarity">
    <text evidence="2 10">Belongs to the GMC oxidoreductase family.</text>
</comment>
<evidence type="ECO:0000256" key="10">
    <source>
        <dbReference type="RuleBase" id="RU003968"/>
    </source>
</evidence>
<evidence type="ECO:0000259" key="13">
    <source>
        <dbReference type="PROSITE" id="PS00623"/>
    </source>
</evidence>
<proteinExistence type="inferred from homology"/>
<reference evidence="15 16" key="1">
    <citation type="submission" date="2024-01" db="EMBL/GenBank/DDBJ databases">
        <title>A draft genome for a cacao thread blight-causing isolate of Paramarasmius palmivorus.</title>
        <authorList>
            <person name="Baruah I.K."/>
            <person name="Bukari Y."/>
            <person name="Amoako-Attah I."/>
            <person name="Meinhardt L.W."/>
            <person name="Bailey B.A."/>
            <person name="Cohen S.P."/>
        </authorList>
    </citation>
    <scope>NUCLEOTIDE SEQUENCE [LARGE SCALE GENOMIC DNA]</scope>
    <source>
        <strain evidence="15 16">GH-12</strain>
    </source>
</reference>
<dbReference type="InterPro" id="IPR007867">
    <property type="entry name" value="GMC_OxRtase_C"/>
</dbReference>
<name>A0AAW0E7J8_9AGAR</name>
<dbReference type="Gene3D" id="3.50.50.60">
    <property type="entry name" value="FAD/NAD(P)-binding domain"/>
    <property type="match status" value="1"/>
</dbReference>
<keyword evidence="3 10" id="KW-0285">Flavoprotein</keyword>
<keyword evidence="16" id="KW-1185">Reference proteome</keyword>
<dbReference type="InterPro" id="IPR012132">
    <property type="entry name" value="GMC_OxRdtase"/>
</dbReference>
<dbReference type="SUPFAM" id="SSF51905">
    <property type="entry name" value="FAD/NAD(P)-binding domain"/>
    <property type="match status" value="1"/>
</dbReference>
<evidence type="ECO:0000256" key="2">
    <source>
        <dbReference type="ARBA" id="ARBA00010790"/>
    </source>
</evidence>
<evidence type="ECO:0000259" key="14">
    <source>
        <dbReference type="PROSITE" id="PS00624"/>
    </source>
</evidence>
<evidence type="ECO:0000256" key="12">
    <source>
        <dbReference type="SAM" id="SignalP"/>
    </source>
</evidence>
<evidence type="ECO:0000256" key="9">
    <source>
        <dbReference type="PIRSR" id="PIRSR000137-2"/>
    </source>
</evidence>